<dbReference type="PANTHER" id="PTHR47165">
    <property type="entry name" value="OS03G0429900 PROTEIN"/>
    <property type="match status" value="1"/>
</dbReference>
<keyword evidence="5" id="KW-0238">DNA-binding</keyword>
<sequence length="185" mass="21294">MAIETGTPTRVARIEKRAPYSEEDDSLNKTPYKPISEIRDLIEDFSPGKSWWYKSCNVCPLREEGDGYKCSRCKAESRNFTPKYSLNLKVADEESYASFIAYETVGSEYLNISAAELRTKHIMRGGNRIDFPIELSKFKNKTFLFKVSVELENINSFQSVSITVVKLYHDEAIINSFKQKYSIEI</sequence>
<evidence type="ECO:0000313" key="9">
    <source>
        <dbReference type="Proteomes" id="UP000289738"/>
    </source>
</evidence>
<dbReference type="Gene3D" id="2.40.50.140">
    <property type="entry name" value="Nucleic acid-binding proteins"/>
    <property type="match status" value="1"/>
</dbReference>
<evidence type="ECO:0000256" key="3">
    <source>
        <dbReference type="ARBA" id="ARBA00022771"/>
    </source>
</evidence>
<keyword evidence="2" id="KW-0479">Metal-binding</keyword>
<keyword evidence="4" id="KW-0862">Zinc</keyword>
<protein>
    <recommendedName>
        <fullName evidence="7">Replication factor A C-terminal domain-containing protein</fullName>
    </recommendedName>
</protein>
<reference evidence="8 9" key="1">
    <citation type="submission" date="2019-01" db="EMBL/GenBank/DDBJ databases">
        <title>Sequencing of cultivated peanut Arachis hypogaea provides insights into genome evolution and oil improvement.</title>
        <authorList>
            <person name="Chen X."/>
        </authorList>
    </citation>
    <scope>NUCLEOTIDE SEQUENCE [LARGE SCALE GENOMIC DNA]</scope>
    <source>
        <strain evidence="9">cv. Fuhuasheng</strain>
        <tissue evidence="8">Leaves</tissue>
    </source>
</reference>
<keyword evidence="9" id="KW-1185">Reference proteome</keyword>
<dbReference type="SUPFAM" id="SSF50249">
    <property type="entry name" value="Nucleic acid-binding proteins"/>
    <property type="match status" value="1"/>
</dbReference>
<dbReference type="GO" id="GO:0003677">
    <property type="term" value="F:DNA binding"/>
    <property type="evidence" value="ECO:0007669"/>
    <property type="project" value="UniProtKB-KW"/>
</dbReference>
<accession>A0A444X6J5</accession>
<evidence type="ECO:0000256" key="2">
    <source>
        <dbReference type="ARBA" id="ARBA00022723"/>
    </source>
</evidence>
<proteinExistence type="inferred from homology"/>
<gene>
    <name evidence="8" type="ORF">Ahy_B10g104833</name>
</gene>
<dbReference type="InterPro" id="IPR047192">
    <property type="entry name" value="Euk_RPA1_DBD_C"/>
</dbReference>
<comment type="caution">
    <text evidence="8">The sequence shown here is derived from an EMBL/GenBank/DDBJ whole genome shotgun (WGS) entry which is preliminary data.</text>
</comment>
<keyword evidence="3" id="KW-0863">Zinc-finger</keyword>
<dbReference type="EMBL" id="SDMP01000020">
    <property type="protein sequence ID" value="RYQ85308.1"/>
    <property type="molecule type" value="Genomic_DNA"/>
</dbReference>
<dbReference type="AlphaFoldDB" id="A0A444X6J5"/>
<evidence type="ECO:0000313" key="8">
    <source>
        <dbReference type="EMBL" id="RYQ85308.1"/>
    </source>
</evidence>
<dbReference type="CDD" id="cd04476">
    <property type="entry name" value="RPA1_DBD_C"/>
    <property type="match status" value="1"/>
</dbReference>
<organism evidence="8 9">
    <name type="scientific">Arachis hypogaea</name>
    <name type="common">Peanut</name>
    <dbReference type="NCBI Taxonomy" id="3818"/>
    <lineage>
        <taxon>Eukaryota</taxon>
        <taxon>Viridiplantae</taxon>
        <taxon>Streptophyta</taxon>
        <taxon>Embryophyta</taxon>
        <taxon>Tracheophyta</taxon>
        <taxon>Spermatophyta</taxon>
        <taxon>Magnoliopsida</taxon>
        <taxon>eudicotyledons</taxon>
        <taxon>Gunneridae</taxon>
        <taxon>Pentapetalae</taxon>
        <taxon>rosids</taxon>
        <taxon>fabids</taxon>
        <taxon>Fabales</taxon>
        <taxon>Fabaceae</taxon>
        <taxon>Papilionoideae</taxon>
        <taxon>50 kb inversion clade</taxon>
        <taxon>dalbergioids sensu lato</taxon>
        <taxon>Dalbergieae</taxon>
        <taxon>Pterocarpus clade</taxon>
        <taxon>Arachis</taxon>
    </lineage>
</organism>
<comment type="similarity">
    <text evidence="1">Belongs to the replication factor A protein 1 family.</text>
</comment>
<dbReference type="Pfam" id="PF08646">
    <property type="entry name" value="Rep_fac-A_C"/>
    <property type="match status" value="1"/>
</dbReference>
<dbReference type="InterPro" id="IPR012340">
    <property type="entry name" value="NA-bd_OB-fold"/>
</dbReference>
<dbReference type="PANTHER" id="PTHR47165:SF4">
    <property type="entry name" value="OS03G0429900 PROTEIN"/>
    <property type="match status" value="1"/>
</dbReference>
<dbReference type="InterPro" id="IPR013955">
    <property type="entry name" value="Rep_factor-A_C"/>
</dbReference>
<dbReference type="GO" id="GO:0008270">
    <property type="term" value="F:zinc ion binding"/>
    <property type="evidence" value="ECO:0007669"/>
    <property type="project" value="UniProtKB-KW"/>
</dbReference>
<feature type="domain" description="Replication factor A C-terminal" evidence="7">
    <location>
        <begin position="50"/>
        <end position="167"/>
    </location>
</feature>
<evidence type="ECO:0000256" key="6">
    <source>
        <dbReference type="SAM" id="MobiDB-lite"/>
    </source>
</evidence>
<feature type="region of interest" description="Disordered" evidence="6">
    <location>
        <begin position="1"/>
        <end position="31"/>
    </location>
</feature>
<evidence type="ECO:0000259" key="7">
    <source>
        <dbReference type="Pfam" id="PF08646"/>
    </source>
</evidence>
<evidence type="ECO:0000256" key="5">
    <source>
        <dbReference type="ARBA" id="ARBA00023125"/>
    </source>
</evidence>
<name>A0A444X6J5_ARAHY</name>
<dbReference type="Proteomes" id="UP000289738">
    <property type="component" value="Chromosome B10"/>
</dbReference>
<evidence type="ECO:0000256" key="1">
    <source>
        <dbReference type="ARBA" id="ARBA00005690"/>
    </source>
</evidence>
<evidence type="ECO:0000256" key="4">
    <source>
        <dbReference type="ARBA" id="ARBA00022833"/>
    </source>
</evidence>